<organism evidence="2 3">
    <name type="scientific">Phaeodactylibacter luteus</name>
    <dbReference type="NCBI Taxonomy" id="1564516"/>
    <lineage>
        <taxon>Bacteria</taxon>
        <taxon>Pseudomonadati</taxon>
        <taxon>Bacteroidota</taxon>
        <taxon>Saprospiria</taxon>
        <taxon>Saprospirales</taxon>
        <taxon>Haliscomenobacteraceae</taxon>
        <taxon>Phaeodactylibacter</taxon>
    </lineage>
</organism>
<evidence type="ECO:0008006" key="4">
    <source>
        <dbReference type="Google" id="ProtNLM"/>
    </source>
</evidence>
<dbReference type="EMBL" id="VOOR01000006">
    <property type="protein sequence ID" value="TXB67617.1"/>
    <property type="molecule type" value="Genomic_DNA"/>
</dbReference>
<feature type="chain" id="PRO_5022930920" description="DUF4369 domain-containing protein" evidence="1">
    <location>
        <begin position="20"/>
        <end position="194"/>
    </location>
</feature>
<gene>
    <name evidence="2" type="ORF">FRY97_04280</name>
</gene>
<keyword evidence="1" id="KW-0732">Signal</keyword>
<accession>A0A5C6RZT0</accession>
<evidence type="ECO:0000313" key="2">
    <source>
        <dbReference type="EMBL" id="TXB67617.1"/>
    </source>
</evidence>
<reference evidence="2 3" key="1">
    <citation type="submission" date="2019-08" db="EMBL/GenBank/DDBJ databases">
        <title>Genome of Phaeodactylibacter luteus.</title>
        <authorList>
            <person name="Bowman J.P."/>
        </authorList>
    </citation>
    <scope>NUCLEOTIDE SEQUENCE [LARGE SCALE GENOMIC DNA]</scope>
    <source>
        <strain evidence="2 3">KCTC 42180</strain>
    </source>
</reference>
<keyword evidence="3" id="KW-1185">Reference proteome</keyword>
<name>A0A5C6RZT0_9BACT</name>
<sequence>MRTICTLLLLALLPLWAHAMPWRGYIVSKNGTQLTGYIANINHQLKTSTVVFINDFGDVYQIEAERIKGFVFSTKGQFFAFESRQVQRKWRYLRIVAKNQPLDLYVLTEGTGNDFGALQARPEQMAPIAYWVKPQGRRATKIGPWRFRKKMRRVLQKHAPELAGKIGKRGYRFPDVPAIIEEYNKLLAQKNARI</sequence>
<protein>
    <recommendedName>
        <fullName evidence="4">DUF4369 domain-containing protein</fullName>
    </recommendedName>
</protein>
<comment type="caution">
    <text evidence="2">The sequence shown here is derived from an EMBL/GenBank/DDBJ whole genome shotgun (WGS) entry which is preliminary data.</text>
</comment>
<dbReference type="RefSeq" id="WP_147166198.1">
    <property type="nucleotide sequence ID" value="NZ_VOOR01000006.1"/>
</dbReference>
<dbReference type="OrthoDB" id="1492099at2"/>
<evidence type="ECO:0000313" key="3">
    <source>
        <dbReference type="Proteomes" id="UP000321580"/>
    </source>
</evidence>
<evidence type="ECO:0000256" key="1">
    <source>
        <dbReference type="SAM" id="SignalP"/>
    </source>
</evidence>
<proteinExistence type="predicted"/>
<dbReference type="AlphaFoldDB" id="A0A5C6RZT0"/>
<dbReference type="Proteomes" id="UP000321580">
    <property type="component" value="Unassembled WGS sequence"/>
</dbReference>
<feature type="signal peptide" evidence="1">
    <location>
        <begin position="1"/>
        <end position="19"/>
    </location>
</feature>